<sequence>MSISRITQFLLGGIEMSGPQNVTAGRLTAGCYGCALHSYFRAEIAQCPVIGLFAVRGE</sequence>
<proteinExistence type="predicted"/>
<organism evidence="1 2">
    <name type="scientific">Brachybacterium fresconis</name>
    <dbReference type="NCBI Taxonomy" id="173363"/>
    <lineage>
        <taxon>Bacteria</taxon>
        <taxon>Bacillati</taxon>
        <taxon>Actinomycetota</taxon>
        <taxon>Actinomycetes</taxon>
        <taxon>Micrococcales</taxon>
        <taxon>Dermabacteraceae</taxon>
        <taxon>Brachybacterium</taxon>
    </lineage>
</organism>
<accession>A0ABS4YF52</accession>
<dbReference type="RefSeq" id="WP_209886522.1">
    <property type="nucleotide sequence ID" value="NZ_BAAAJV010000048.1"/>
</dbReference>
<keyword evidence="2" id="KW-1185">Reference proteome</keyword>
<gene>
    <name evidence="1" type="ORF">JOF44_000320</name>
</gene>
<evidence type="ECO:0000313" key="1">
    <source>
        <dbReference type="EMBL" id="MBP2407417.1"/>
    </source>
</evidence>
<name>A0ABS4YF52_9MICO</name>
<reference evidence="1 2" key="1">
    <citation type="submission" date="2021-03" db="EMBL/GenBank/DDBJ databases">
        <title>Sequencing the genomes of 1000 actinobacteria strains.</title>
        <authorList>
            <person name="Klenk H.-P."/>
        </authorList>
    </citation>
    <scope>NUCLEOTIDE SEQUENCE [LARGE SCALE GENOMIC DNA]</scope>
    <source>
        <strain evidence="1 2">DSM 14564</strain>
    </source>
</reference>
<evidence type="ECO:0000313" key="2">
    <source>
        <dbReference type="Proteomes" id="UP000698222"/>
    </source>
</evidence>
<dbReference type="Proteomes" id="UP000698222">
    <property type="component" value="Unassembled WGS sequence"/>
</dbReference>
<dbReference type="EMBL" id="JAGIOC010000001">
    <property type="protein sequence ID" value="MBP2407417.1"/>
    <property type="molecule type" value="Genomic_DNA"/>
</dbReference>
<comment type="caution">
    <text evidence="1">The sequence shown here is derived from an EMBL/GenBank/DDBJ whole genome shotgun (WGS) entry which is preliminary data.</text>
</comment>
<protein>
    <submittedName>
        <fullName evidence="1">Uncharacterized protein</fullName>
    </submittedName>
</protein>